<dbReference type="OrthoDB" id="9776227at2"/>
<evidence type="ECO:0000256" key="2">
    <source>
        <dbReference type="ARBA" id="ARBA00022475"/>
    </source>
</evidence>
<dbReference type="GO" id="GO:0055085">
    <property type="term" value="P:transmembrane transport"/>
    <property type="evidence" value="ECO:0007669"/>
    <property type="project" value="InterPro"/>
</dbReference>
<comment type="subcellular location">
    <subcellularLocation>
        <location evidence="1">Cell membrane</location>
        <topology evidence="1">Multi-pass membrane protein</topology>
    </subcellularLocation>
</comment>
<dbReference type="EMBL" id="CP000450">
    <property type="protein sequence ID" value="ABI59358.1"/>
    <property type="molecule type" value="Genomic_DNA"/>
</dbReference>
<dbReference type="PANTHER" id="PTHR33529">
    <property type="entry name" value="SLR0882 PROTEIN-RELATED"/>
    <property type="match status" value="1"/>
</dbReference>
<dbReference type="PANTHER" id="PTHR33529:SF2">
    <property type="entry name" value="LIPOPOLYSACCHARIDE EXPORT SYSTEM PERMEASE PROTEIN LPTG"/>
    <property type="match status" value="1"/>
</dbReference>
<dbReference type="NCBIfam" id="TIGR04408">
    <property type="entry name" value="LptG_lptG"/>
    <property type="match status" value="1"/>
</dbReference>
<keyword evidence="2" id="KW-1003">Cell membrane</keyword>
<dbReference type="eggNOG" id="COG0795">
    <property type="taxonomic scope" value="Bacteria"/>
</dbReference>
<keyword evidence="4 6" id="KW-1133">Transmembrane helix</keyword>
<dbReference type="RefSeq" id="WP_011634178.1">
    <property type="nucleotide sequence ID" value="NC_008344.1"/>
</dbReference>
<keyword evidence="5 6" id="KW-0472">Membrane</keyword>
<dbReference type="KEGG" id="net:Neut_1103"/>
<evidence type="ECO:0000313" key="8">
    <source>
        <dbReference type="Proteomes" id="UP000001966"/>
    </source>
</evidence>
<gene>
    <name evidence="7" type="ordered locus">Neut_1103</name>
</gene>
<name>Q0AH24_NITEC</name>
<protein>
    <submittedName>
        <fullName evidence="7">Permease YjgP/YjgQ family protein</fullName>
    </submittedName>
</protein>
<dbReference type="InterPro" id="IPR030923">
    <property type="entry name" value="LptG"/>
</dbReference>
<keyword evidence="3 6" id="KW-0812">Transmembrane</keyword>
<feature type="transmembrane region" description="Helical" evidence="6">
    <location>
        <begin position="94"/>
        <end position="117"/>
    </location>
</feature>
<sequence length="352" mass="38784">MKICYRYIALQVLTGMIIATVVLLPLFSFFDLLDQLDDVGKGTYTTRDAFLYTAMLMPRRFIQIAPFIALLGTVGALGGLAVSLELVAMRVAGFSPLMISLAPIGIGGGLITSTIALEYLVAPQFQQQAIVLRAVALEQSAELGKGLGIWTRNEQNILRIGEMLHKGRAIDIEVMHFDKQGLMTAHIHAQYADIFDKSMWKLHDVTVRMFAPDRIFSRKVHALQWHSFLGPEDIATLTKPPESLTPLELLHHAEFLKMTGQKADAYVMALWRKVGSVVMTIAMILIAIPFIFGSVREGLGGKLVLASLMGISIYLLDQIIANIGLVFQLNPIVVSIAPGSILIVIAAYWLLR</sequence>
<proteinExistence type="predicted"/>
<dbReference type="AlphaFoldDB" id="Q0AH24"/>
<dbReference type="Proteomes" id="UP000001966">
    <property type="component" value="Chromosome"/>
</dbReference>
<feature type="transmembrane region" description="Helical" evidence="6">
    <location>
        <begin position="61"/>
        <end position="82"/>
    </location>
</feature>
<dbReference type="InterPro" id="IPR005495">
    <property type="entry name" value="LptG/LptF_permease"/>
</dbReference>
<accession>Q0AH24</accession>
<reference evidence="7 8" key="1">
    <citation type="journal article" date="2007" name="Environ. Microbiol.">
        <title>Whole-genome analysis of the ammonia-oxidizing bacterium, Nitrosomonas eutropha C91: implications for niche adaptation.</title>
        <authorList>
            <person name="Stein L.Y."/>
            <person name="Arp D.J."/>
            <person name="Berube P.M."/>
            <person name="Chain P.S."/>
            <person name="Hauser L."/>
            <person name="Jetten M.S."/>
            <person name="Klotz M.G."/>
            <person name="Larimer F.W."/>
            <person name="Norton J.M."/>
            <person name="Op den Camp H.J.M."/>
            <person name="Shin M."/>
            <person name="Wei X."/>
        </authorList>
    </citation>
    <scope>NUCLEOTIDE SEQUENCE [LARGE SCALE GENOMIC DNA]</scope>
    <source>
        <strain evidence="8">DSM 101675 / C91 / Nm57</strain>
    </source>
</reference>
<dbReference type="STRING" id="335283.Neut_1103"/>
<feature type="transmembrane region" description="Helical" evidence="6">
    <location>
        <begin position="274"/>
        <end position="292"/>
    </location>
</feature>
<evidence type="ECO:0000256" key="5">
    <source>
        <dbReference type="ARBA" id="ARBA00023136"/>
    </source>
</evidence>
<dbReference type="HOGENOM" id="CLU_028799_1_2_4"/>
<evidence type="ECO:0000256" key="1">
    <source>
        <dbReference type="ARBA" id="ARBA00004651"/>
    </source>
</evidence>
<evidence type="ECO:0000256" key="6">
    <source>
        <dbReference type="SAM" id="Phobius"/>
    </source>
</evidence>
<evidence type="ECO:0000256" key="3">
    <source>
        <dbReference type="ARBA" id="ARBA00022692"/>
    </source>
</evidence>
<dbReference type="GO" id="GO:0043190">
    <property type="term" value="C:ATP-binding cassette (ABC) transporter complex"/>
    <property type="evidence" value="ECO:0007669"/>
    <property type="project" value="InterPro"/>
</dbReference>
<feature type="transmembrane region" description="Helical" evidence="6">
    <location>
        <begin position="304"/>
        <end position="326"/>
    </location>
</feature>
<evidence type="ECO:0000313" key="7">
    <source>
        <dbReference type="EMBL" id="ABI59358.1"/>
    </source>
</evidence>
<dbReference type="GO" id="GO:0015920">
    <property type="term" value="P:lipopolysaccharide transport"/>
    <property type="evidence" value="ECO:0007669"/>
    <property type="project" value="TreeGrafter"/>
</dbReference>
<organism evidence="7 8">
    <name type="scientific">Nitrosomonas eutropha (strain DSM 101675 / C91 / Nm57)</name>
    <dbReference type="NCBI Taxonomy" id="335283"/>
    <lineage>
        <taxon>Bacteria</taxon>
        <taxon>Pseudomonadati</taxon>
        <taxon>Pseudomonadota</taxon>
        <taxon>Betaproteobacteria</taxon>
        <taxon>Nitrosomonadales</taxon>
        <taxon>Nitrosomonadaceae</taxon>
        <taxon>Nitrosomonas</taxon>
    </lineage>
</organism>
<evidence type="ECO:0000256" key="4">
    <source>
        <dbReference type="ARBA" id="ARBA00022989"/>
    </source>
</evidence>
<feature type="transmembrane region" description="Helical" evidence="6">
    <location>
        <begin position="332"/>
        <end position="351"/>
    </location>
</feature>
<dbReference type="Pfam" id="PF03739">
    <property type="entry name" value="LptF_LptG"/>
    <property type="match status" value="1"/>
</dbReference>
<feature type="transmembrane region" description="Helical" evidence="6">
    <location>
        <begin position="7"/>
        <end position="30"/>
    </location>
</feature>